<dbReference type="Pfam" id="PF03432">
    <property type="entry name" value="Relaxase"/>
    <property type="match status" value="1"/>
</dbReference>
<gene>
    <name evidence="3" type="ORF">HMPREF0620_1480</name>
</gene>
<evidence type="ECO:0000313" key="3">
    <source>
        <dbReference type="EMBL" id="EFT82795.1"/>
    </source>
</evidence>
<evidence type="ECO:0000256" key="1">
    <source>
        <dbReference type="SAM" id="MobiDB-lite"/>
    </source>
</evidence>
<comment type="caution">
    <text evidence="3">The sequence shown here is derived from an EMBL/GenBank/DDBJ whole genome shotgun (WGS) entry which is preliminary data.</text>
</comment>
<dbReference type="AlphaFoldDB" id="E6K207"/>
<dbReference type="eggNOG" id="COG0323">
    <property type="taxonomic scope" value="Bacteria"/>
</dbReference>
<accession>E6K207</accession>
<dbReference type="EMBL" id="AEON01000002">
    <property type="protein sequence ID" value="EFT82795.1"/>
    <property type="molecule type" value="Genomic_DNA"/>
</dbReference>
<dbReference type="InterPro" id="IPR005094">
    <property type="entry name" value="Endonuclease_MobA/VirD2"/>
</dbReference>
<dbReference type="HOGENOM" id="CLU_629568_0_0_11"/>
<proteinExistence type="predicted"/>
<evidence type="ECO:0000313" key="4">
    <source>
        <dbReference type="Proteomes" id="UP000004946"/>
    </source>
</evidence>
<organism evidence="3 4">
    <name type="scientific">Parascardovia denticolens DSM 10105 = JCM 12538</name>
    <dbReference type="NCBI Taxonomy" id="864564"/>
    <lineage>
        <taxon>Bacteria</taxon>
        <taxon>Bacillati</taxon>
        <taxon>Actinomycetota</taxon>
        <taxon>Actinomycetes</taxon>
        <taxon>Bifidobacteriales</taxon>
        <taxon>Bifidobacteriaceae</taxon>
        <taxon>Parascardovia</taxon>
    </lineage>
</organism>
<evidence type="ECO:0000259" key="2">
    <source>
        <dbReference type="Pfam" id="PF03432"/>
    </source>
</evidence>
<sequence length="440" mass="51229">MMVSMIPNITRGSSPAGLLRYLFGPGRANEHHHQHVIAASSDLTGQFDLDGKPADSFRKIERRFDRNYLRLKREGEDNPPDRRGKRNPEKQSGKDRIWHCSLAIKAGHDILTDQQWVSLAEDYLKRMGLDEATWIAVRHGLSKNGNDHIHLMVNLAGKEGWYNPYHDRIQAQEACRSMEEAYPYLEALDYTANRQVIRFQQAEYWEWAQWKARHDWDETHPGCDWSTLTTRQRQNLAKQVKADTMPKQKLGLLIAALAKDSHSEDEFIRRIRREGLMIDPRLKKGVTKGDFTNASQVVGYTITWKSADGWRQRFNAYDLGKELTLKQLRRHWATDPRSTRLAALEWQASMNHHRPVMRQGAEKQADNLTVHDMCRIIDQAFTILQDTRFNLDDPHAVNQAVRRFDQLYNSYGITWNSIQDKGDEKRFVLSQQEKTGSRLR</sequence>
<feature type="domain" description="MobA/VirD2-like nuclease" evidence="2">
    <location>
        <begin position="89"/>
        <end position="182"/>
    </location>
</feature>
<reference evidence="3 4" key="1">
    <citation type="submission" date="2010-12" db="EMBL/GenBank/DDBJ databases">
        <authorList>
            <person name="Muzny D."/>
            <person name="Qin X."/>
            <person name="Buhay C."/>
            <person name="Dugan-Rocha S."/>
            <person name="Ding Y."/>
            <person name="Chen G."/>
            <person name="Hawes A."/>
            <person name="Holder M."/>
            <person name="Jhangiani S."/>
            <person name="Johnson A."/>
            <person name="Khan Z."/>
            <person name="Li Z."/>
            <person name="Liu W."/>
            <person name="Liu X."/>
            <person name="Perez L."/>
            <person name="Shen H."/>
            <person name="Wang Q."/>
            <person name="Watt J."/>
            <person name="Xi L."/>
            <person name="Xin Y."/>
            <person name="Zhou J."/>
            <person name="Deng J."/>
            <person name="Jiang H."/>
            <person name="Liu Y."/>
            <person name="Qu J."/>
            <person name="Song X.-Z."/>
            <person name="Zhang L."/>
            <person name="Villasana D."/>
            <person name="Johnson A."/>
            <person name="Liu J."/>
            <person name="Liyanage D."/>
            <person name="Lorensuhewa L."/>
            <person name="Robinson T."/>
            <person name="Song A."/>
            <person name="Song B.-B."/>
            <person name="Dinh H."/>
            <person name="Thornton R."/>
            <person name="Coyle M."/>
            <person name="Francisco L."/>
            <person name="Jackson L."/>
            <person name="Javaid M."/>
            <person name="Korchina V."/>
            <person name="Kovar C."/>
            <person name="Mata R."/>
            <person name="Mathew T."/>
            <person name="Ngo R."/>
            <person name="Nguyen L."/>
            <person name="Nguyen N."/>
            <person name="Okwuonu G."/>
            <person name="Ongeri F."/>
            <person name="Pham C."/>
            <person name="Simmons D."/>
            <person name="Wilczek-Boney K."/>
            <person name="Hale W."/>
            <person name="Jakkamsetti A."/>
            <person name="Pham P."/>
            <person name="Ruth R."/>
            <person name="San Lucas F."/>
            <person name="Warren J."/>
            <person name="Zhang J."/>
            <person name="Zhao Z."/>
            <person name="Zhou C."/>
            <person name="Zhu D."/>
            <person name="Lee S."/>
            <person name="Bess C."/>
            <person name="Blankenburg K."/>
            <person name="Forbes L."/>
            <person name="Fu Q."/>
            <person name="Gubbala S."/>
            <person name="Hirani K."/>
            <person name="Jayaseelan J.C."/>
            <person name="Lara F."/>
            <person name="Munidasa M."/>
            <person name="Palculict T."/>
            <person name="Patil S."/>
            <person name="Pu L.-L."/>
            <person name="Saada N."/>
            <person name="Tang L."/>
            <person name="Weissenberger G."/>
            <person name="Zhu Y."/>
            <person name="Hemphill L."/>
            <person name="Shang Y."/>
            <person name="Youmans B."/>
            <person name="Ayvaz T."/>
            <person name="Ross M."/>
            <person name="Santibanez J."/>
            <person name="Aqrawi P."/>
            <person name="Gross S."/>
            <person name="Joshi V."/>
            <person name="Fowler G."/>
            <person name="Nazareth L."/>
            <person name="Reid J."/>
            <person name="Worley K."/>
            <person name="Petrosino J."/>
            <person name="Highlander S."/>
            <person name="Gibbs R."/>
        </authorList>
    </citation>
    <scope>NUCLEOTIDE SEQUENCE [LARGE SCALE GENOMIC DNA]</scope>
    <source>
        <strain evidence="3 4">DSM 10105</strain>
    </source>
</reference>
<feature type="region of interest" description="Disordered" evidence="1">
    <location>
        <begin position="71"/>
        <end position="94"/>
    </location>
</feature>
<protein>
    <submittedName>
        <fullName evidence="3">Relaxase/mobilization nuclease domain protein</fullName>
    </submittedName>
</protein>
<keyword evidence="4" id="KW-1185">Reference proteome</keyword>
<name>E6K207_PARDN</name>
<dbReference type="Proteomes" id="UP000004946">
    <property type="component" value="Chromosome"/>
</dbReference>
<dbReference type="RefSeq" id="WP_006290732.1">
    <property type="nucleotide sequence ID" value="NZ_AP012333.1"/>
</dbReference>